<dbReference type="EMBL" id="CAWYQH010000068">
    <property type="protein sequence ID" value="CAK8679803.1"/>
    <property type="molecule type" value="Genomic_DNA"/>
</dbReference>
<evidence type="ECO:0000313" key="3">
    <source>
        <dbReference type="EMBL" id="CAK8679803.1"/>
    </source>
</evidence>
<evidence type="ECO:0000256" key="1">
    <source>
        <dbReference type="SAM" id="Phobius"/>
    </source>
</evidence>
<feature type="transmembrane region" description="Helical" evidence="1">
    <location>
        <begin position="310"/>
        <end position="329"/>
    </location>
</feature>
<evidence type="ECO:0000256" key="2">
    <source>
        <dbReference type="SAM" id="SignalP"/>
    </source>
</evidence>
<keyword evidence="1" id="KW-0472">Membrane</keyword>
<dbReference type="PANTHER" id="PTHR31663:SF6">
    <property type="entry name" value="COILED-COIL DOMAIN-CONTAINING PROTEIN 3-LIKE"/>
    <property type="match status" value="1"/>
</dbReference>
<gene>
    <name evidence="3" type="ORF">CVLEPA_LOCUS10052</name>
</gene>
<evidence type="ECO:0000313" key="4">
    <source>
        <dbReference type="Proteomes" id="UP001642483"/>
    </source>
</evidence>
<feature type="chain" id="PRO_5045706576" evidence="2">
    <location>
        <begin position="23"/>
        <end position="330"/>
    </location>
</feature>
<dbReference type="PANTHER" id="PTHR31663">
    <property type="entry name" value="COILED-COIL DOMAIN-CONTAINING PROTEIN 3"/>
    <property type="match status" value="1"/>
</dbReference>
<dbReference type="InterPro" id="IPR040311">
    <property type="entry name" value="CCDC3"/>
</dbReference>
<organism evidence="3 4">
    <name type="scientific">Clavelina lepadiformis</name>
    <name type="common">Light-bulb sea squirt</name>
    <name type="synonym">Ascidia lepadiformis</name>
    <dbReference type="NCBI Taxonomy" id="159417"/>
    <lineage>
        <taxon>Eukaryota</taxon>
        <taxon>Metazoa</taxon>
        <taxon>Chordata</taxon>
        <taxon>Tunicata</taxon>
        <taxon>Ascidiacea</taxon>
        <taxon>Aplousobranchia</taxon>
        <taxon>Clavelinidae</taxon>
        <taxon>Clavelina</taxon>
    </lineage>
</organism>
<keyword evidence="2" id="KW-0732">Signal</keyword>
<accession>A0ABP0FP72</accession>
<comment type="caution">
    <text evidence="3">The sequence shown here is derived from an EMBL/GenBank/DDBJ whole genome shotgun (WGS) entry which is preliminary data.</text>
</comment>
<keyword evidence="1" id="KW-1133">Transmembrane helix</keyword>
<feature type="signal peptide" evidence="2">
    <location>
        <begin position="1"/>
        <end position="22"/>
    </location>
</feature>
<name>A0ABP0FP72_CLALP</name>
<proteinExistence type="predicted"/>
<keyword evidence="1" id="KW-0812">Transmembrane</keyword>
<sequence length="330" mass="37084">MKLSILCKIVTGILLFSGRGEAQAPTNCVRPPNWVPINVTKRIEAVPNIASVKILSIKNRQPQQYGEIYDVEVELLCSIKANRGIIFPPGFTIKYMGARPTPCPSMDVEEGQNYIIFLERESTDAFTPLEYNQEQALWEYNYDNLQPFAGQLNHCYLPTGCVNLPDSWLPVAEVERAKLAQIVVKVKVLNIHYYSVQKEQYIAECELQCNMKQPQNIAPLPGYFNVTSLGVFEGQCAEKLVTANHEFIMFLETRYALPPLLDATVPPELIESYILGPQEVNSEQAVFNVTDEILGTFSDYLQRCSGMSSFMGGSWFSCLLAVLFGLMLLT</sequence>
<dbReference type="Proteomes" id="UP001642483">
    <property type="component" value="Unassembled WGS sequence"/>
</dbReference>
<keyword evidence="4" id="KW-1185">Reference proteome</keyword>
<protein>
    <submittedName>
        <fullName evidence="3">Uncharacterized protein</fullName>
    </submittedName>
</protein>
<reference evidence="3 4" key="1">
    <citation type="submission" date="2024-02" db="EMBL/GenBank/DDBJ databases">
        <authorList>
            <person name="Daric V."/>
            <person name="Darras S."/>
        </authorList>
    </citation>
    <scope>NUCLEOTIDE SEQUENCE [LARGE SCALE GENOMIC DNA]</scope>
</reference>